<evidence type="ECO:0000256" key="4">
    <source>
        <dbReference type="ARBA" id="ARBA00022597"/>
    </source>
</evidence>
<evidence type="ECO:0000256" key="7">
    <source>
        <dbReference type="ARBA" id="ARBA00022989"/>
    </source>
</evidence>
<proteinExistence type="predicted"/>
<feature type="transmembrane region" description="Helical" evidence="10">
    <location>
        <begin position="236"/>
        <end position="255"/>
    </location>
</feature>
<keyword evidence="4" id="KW-0762">Sugar transport</keyword>
<keyword evidence="7 10" id="KW-1133">Transmembrane helix</keyword>
<feature type="transmembrane region" description="Helical" evidence="10">
    <location>
        <begin position="325"/>
        <end position="354"/>
    </location>
</feature>
<evidence type="ECO:0000256" key="9">
    <source>
        <dbReference type="SAM" id="MobiDB-lite"/>
    </source>
</evidence>
<feature type="region of interest" description="Disordered" evidence="9">
    <location>
        <begin position="363"/>
        <end position="382"/>
    </location>
</feature>
<feature type="transmembrane region" description="Helical" evidence="10">
    <location>
        <begin position="55"/>
        <end position="80"/>
    </location>
</feature>
<keyword evidence="5" id="KW-0598">Phosphotransferase system</keyword>
<feature type="transmembrane region" description="Helical" evidence="10">
    <location>
        <begin position="12"/>
        <end position="35"/>
    </location>
</feature>
<accession>A0ABN0TLQ5</accession>
<evidence type="ECO:0000256" key="1">
    <source>
        <dbReference type="ARBA" id="ARBA00004429"/>
    </source>
</evidence>
<gene>
    <name evidence="12" type="ORF">GCM10009539_07460</name>
</gene>
<comment type="caution">
    <text evidence="12">The sequence shown here is derived from an EMBL/GenBank/DDBJ whole genome shotgun (WGS) entry which is preliminary data.</text>
</comment>
<evidence type="ECO:0000313" key="13">
    <source>
        <dbReference type="Proteomes" id="UP001500967"/>
    </source>
</evidence>
<feature type="transmembrane region" description="Helical" evidence="10">
    <location>
        <begin position="199"/>
        <end position="224"/>
    </location>
</feature>
<dbReference type="InterPro" id="IPR050864">
    <property type="entry name" value="Bacterial_PTS_Sugar_Transport"/>
</dbReference>
<dbReference type="PANTHER" id="PTHR30505">
    <property type="entry name" value="FRUCTOSE-LIKE PERMEASE"/>
    <property type="match status" value="1"/>
</dbReference>
<keyword evidence="3" id="KW-1003">Cell membrane</keyword>
<evidence type="ECO:0000259" key="11">
    <source>
        <dbReference type="PROSITE" id="PS51104"/>
    </source>
</evidence>
<dbReference type="PANTHER" id="PTHR30505:SF0">
    <property type="entry name" value="FRUCTOSE-LIKE PTS SYSTEM EIIBC COMPONENT-RELATED"/>
    <property type="match status" value="1"/>
</dbReference>
<dbReference type="EMBL" id="BAAAGX010000004">
    <property type="protein sequence ID" value="GAA0224796.1"/>
    <property type="molecule type" value="Genomic_DNA"/>
</dbReference>
<dbReference type="RefSeq" id="WP_344647298.1">
    <property type="nucleotide sequence ID" value="NZ_BAAAGX010000004.1"/>
</dbReference>
<dbReference type="Proteomes" id="UP001500967">
    <property type="component" value="Unassembled WGS sequence"/>
</dbReference>
<keyword evidence="13" id="KW-1185">Reference proteome</keyword>
<feature type="transmembrane region" description="Helical" evidence="10">
    <location>
        <begin position="297"/>
        <end position="319"/>
    </location>
</feature>
<protein>
    <recommendedName>
        <fullName evidence="11">PTS EIIC type-2 domain-containing protein</fullName>
    </recommendedName>
</protein>
<feature type="domain" description="PTS EIIC type-2" evidence="11">
    <location>
        <begin position="8"/>
        <end position="366"/>
    </location>
</feature>
<feature type="transmembrane region" description="Helical" evidence="10">
    <location>
        <begin position="173"/>
        <end position="192"/>
    </location>
</feature>
<evidence type="ECO:0000256" key="5">
    <source>
        <dbReference type="ARBA" id="ARBA00022683"/>
    </source>
</evidence>
<evidence type="ECO:0000256" key="3">
    <source>
        <dbReference type="ARBA" id="ARBA00022475"/>
    </source>
</evidence>
<comment type="subcellular location">
    <subcellularLocation>
        <location evidence="1">Cell inner membrane</location>
        <topology evidence="1">Multi-pass membrane protein</topology>
    </subcellularLocation>
</comment>
<evidence type="ECO:0000256" key="6">
    <source>
        <dbReference type="ARBA" id="ARBA00022692"/>
    </source>
</evidence>
<feature type="transmembrane region" description="Helical" evidence="10">
    <location>
        <begin position="131"/>
        <end position="153"/>
    </location>
</feature>
<reference evidence="12 13" key="1">
    <citation type="journal article" date="2019" name="Int. J. Syst. Evol. Microbiol.">
        <title>The Global Catalogue of Microorganisms (GCM) 10K type strain sequencing project: providing services to taxonomists for standard genome sequencing and annotation.</title>
        <authorList>
            <consortium name="The Broad Institute Genomics Platform"/>
            <consortium name="The Broad Institute Genome Sequencing Center for Infectious Disease"/>
            <person name="Wu L."/>
            <person name="Ma J."/>
        </authorList>
    </citation>
    <scope>NUCLEOTIDE SEQUENCE [LARGE SCALE GENOMIC DNA]</scope>
    <source>
        <strain evidence="12 13">JCM 10425</strain>
    </source>
</reference>
<organism evidence="12 13">
    <name type="scientific">Cryptosporangium japonicum</name>
    <dbReference type="NCBI Taxonomy" id="80872"/>
    <lineage>
        <taxon>Bacteria</taxon>
        <taxon>Bacillati</taxon>
        <taxon>Actinomycetota</taxon>
        <taxon>Actinomycetes</taxon>
        <taxon>Cryptosporangiales</taxon>
        <taxon>Cryptosporangiaceae</taxon>
        <taxon>Cryptosporangium</taxon>
    </lineage>
</organism>
<evidence type="ECO:0000256" key="2">
    <source>
        <dbReference type="ARBA" id="ARBA00022448"/>
    </source>
</evidence>
<evidence type="ECO:0000313" key="12">
    <source>
        <dbReference type="EMBL" id="GAA0224796.1"/>
    </source>
</evidence>
<keyword evidence="6 10" id="KW-0812">Transmembrane</keyword>
<feature type="transmembrane region" description="Helical" evidence="10">
    <location>
        <begin position="92"/>
        <end position="119"/>
    </location>
</feature>
<evidence type="ECO:0000256" key="10">
    <source>
        <dbReference type="SAM" id="Phobius"/>
    </source>
</evidence>
<dbReference type="NCBIfam" id="TIGR01427">
    <property type="entry name" value="PTS_IIC_fructo"/>
    <property type="match status" value="1"/>
</dbReference>
<evidence type="ECO:0000256" key="8">
    <source>
        <dbReference type="ARBA" id="ARBA00023136"/>
    </source>
</evidence>
<dbReference type="InterPro" id="IPR006327">
    <property type="entry name" value="PTS_IIC_fruc"/>
</dbReference>
<dbReference type="PROSITE" id="PS51104">
    <property type="entry name" value="PTS_EIIC_TYPE_2"/>
    <property type="match status" value="1"/>
</dbReference>
<keyword evidence="2" id="KW-0813">Transport</keyword>
<name>A0ABN0TLQ5_9ACTN</name>
<sequence length="382" mass="36807">MTTPNLPFRRALLVGVSYAIPFVAAGGVLQALGLLLAGDTVTGVPFSPLQRTGALVFSVGALAFGLLAPVLAAAVAYALAGRPGLVPGLTSGVAAAAVGAGFLGGLVGGLLAGVVAALISRIRRPEWTHGPVMIVALPVAATLVTGGLMLGVIGPPLAAVTRTSTGWLGALDGSSAGLLGVVLGAMTAIDLGGPVNKTAYAFAASGVTTPFLTAAPPAAVLTGAATPPVAPTHPGAAMAAVMAAGMCAPLALALATRLRPSLFSDAERAHAPTAAALGALFVTEGAIPYAVADPARVVPAAVLGSATAGAVALGTHATVGAPHGGVLALFSVGHVVAFLTAVALGTALTCVAVIGAKSVTRAKRPAGRTGGHSELIDSESAS</sequence>
<dbReference type="InterPro" id="IPR013014">
    <property type="entry name" value="PTS_EIIC_2"/>
</dbReference>
<keyword evidence="8 10" id="KW-0472">Membrane</keyword>